<accession>A0A7Z0A7X1</accession>
<feature type="transmembrane region" description="Helical" evidence="1">
    <location>
        <begin position="71"/>
        <end position="92"/>
    </location>
</feature>
<sequence length="109" mass="11735">MIGIIQAYLLLALSLVALGMELFALVEAARHSGDSFERAGKRTKTFWVSILAGATFVGVLALPLFVGIMPYWINVIAVVFAGVFLADVRPAIRINGPGRTKRTGPYGGW</sequence>
<dbReference type="Pfam" id="PF10724">
    <property type="entry name" value="DUF2516"/>
    <property type="match status" value="1"/>
</dbReference>
<evidence type="ECO:0000313" key="2">
    <source>
        <dbReference type="EMBL" id="NYI66017.1"/>
    </source>
</evidence>
<gene>
    <name evidence="2" type="ORF">BJY26_000323</name>
</gene>
<feature type="transmembrane region" description="Helical" evidence="1">
    <location>
        <begin position="46"/>
        <end position="65"/>
    </location>
</feature>
<dbReference type="Proteomes" id="UP000539111">
    <property type="component" value="Unassembled WGS sequence"/>
</dbReference>
<dbReference type="AlphaFoldDB" id="A0A7Z0A7X1"/>
<keyword evidence="1" id="KW-0472">Membrane</keyword>
<evidence type="ECO:0008006" key="4">
    <source>
        <dbReference type="Google" id="ProtNLM"/>
    </source>
</evidence>
<dbReference type="RefSeq" id="WP_237248837.1">
    <property type="nucleotide sequence ID" value="NZ_JACBZP010000001.1"/>
</dbReference>
<dbReference type="EMBL" id="JACBZP010000001">
    <property type="protein sequence ID" value="NYI66017.1"/>
    <property type="molecule type" value="Genomic_DNA"/>
</dbReference>
<name>A0A7Z0A7X1_9MICO</name>
<organism evidence="2 3">
    <name type="scientific">Spelaeicoccus albus</name>
    <dbReference type="NCBI Taxonomy" id="1280376"/>
    <lineage>
        <taxon>Bacteria</taxon>
        <taxon>Bacillati</taxon>
        <taxon>Actinomycetota</taxon>
        <taxon>Actinomycetes</taxon>
        <taxon>Micrococcales</taxon>
        <taxon>Brevibacteriaceae</taxon>
        <taxon>Spelaeicoccus</taxon>
    </lineage>
</organism>
<dbReference type="InterPro" id="IPR019662">
    <property type="entry name" value="DUF2516"/>
</dbReference>
<reference evidence="2 3" key="1">
    <citation type="submission" date="2020-07" db="EMBL/GenBank/DDBJ databases">
        <title>Sequencing the genomes of 1000 actinobacteria strains.</title>
        <authorList>
            <person name="Klenk H.-P."/>
        </authorList>
    </citation>
    <scope>NUCLEOTIDE SEQUENCE [LARGE SCALE GENOMIC DNA]</scope>
    <source>
        <strain evidence="2 3">DSM 26341</strain>
    </source>
</reference>
<protein>
    <recommendedName>
        <fullName evidence="4">DUF2516 family protein</fullName>
    </recommendedName>
</protein>
<evidence type="ECO:0000313" key="3">
    <source>
        <dbReference type="Proteomes" id="UP000539111"/>
    </source>
</evidence>
<feature type="transmembrane region" description="Helical" evidence="1">
    <location>
        <begin position="6"/>
        <end position="26"/>
    </location>
</feature>
<proteinExistence type="predicted"/>
<evidence type="ECO:0000256" key="1">
    <source>
        <dbReference type="SAM" id="Phobius"/>
    </source>
</evidence>
<keyword evidence="1" id="KW-1133">Transmembrane helix</keyword>
<comment type="caution">
    <text evidence="2">The sequence shown here is derived from an EMBL/GenBank/DDBJ whole genome shotgun (WGS) entry which is preliminary data.</text>
</comment>
<keyword evidence="3" id="KW-1185">Reference proteome</keyword>
<keyword evidence="1" id="KW-0812">Transmembrane</keyword>